<keyword evidence="1" id="KW-0472">Membrane</keyword>
<dbReference type="KEGG" id="ehx:EMIHUDRAFT_450463"/>
<evidence type="ECO:0000256" key="1">
    <source>
        <dbReference type="SAM" id="Phobius"/>
    </source>
</evidence>
<evidence type="ECO:0008006" key="4">
    <source>
        <dbReference type="Google" id="ProtNLM"/>
    </source>
</evidence>
<organism evidence="2 3">
    <name type="scientific">Emiliania huxleyi (strain CCMP1516)</name>
    <dbReference type="NCBI Taxonomy" id="280463"/>
    <lineage>
        <taxon>Eukaryota</taxon>
        <taxon>Haptista</taxon>
        <taxon>Haptophyta</taxon>
        <taxon>Prymnesiophyceae</taxon>
        <taxon>Isochrysidales</taxon>
        <taxon>Noelaerhabdaceae</taxon>
        <taxon>Emiliania</taxon>
    </lineage>
</organism>
<keyword evidence="1" id="KW-0812">Transmembrane</keyword>
<dbReference type="eggNOG" id="ENOG502SCFH">
    <property type="taxonomic scope" value="Eukaryota"/>
</dbReference>
<evidence type="ECO:0000313" key="3">
    <source>
        <dbReference type="Proteomes" id="UP000013827"/>
    </source>
</evidence>
<dbReference type="Proteomes" id="UP000013827">
    <property type="component" value="Unassembled WGS sequence"/>
</dbReference>
<dbReference type="EnsemblProtists" id="EOD25152">
    <property type="protein sequence ID" value="EOD25152"/>
    <property type="gene ID" value="EMIHUDRAFT_450463"/>
</dbReference>
<dbReference type="HOGENOM" id="CLU_497350_0_0_1"/>
<proteinExistence type="predicted"/>
<feature type="transmembrane region" description="Helical" evidence="1">
    <location>
        <begin position="497"/>
        <end position="521"/>
    </location>
</feature>
<dbReference type="AlphaFoldDB" id="A0A0D3JNR7"/>
<dbReference type="GeneID" id="17270698"/>
<dbReference type="PANTHER" id="PTHR45947">
    <property type="entry name" value="SULFOQUINOVOSYL TRANSFERASE SQD2"/>
    <property type="match status" value="1"/>
</dbReference>
<accession>A0A0D3JNR7</accession>
<dbReference type="OMA" id="WACEAGS"/>
<dbReference type="PaxDb" id="2903-EOD25152"/>
<dbReference type="InterPro" id="IPR050194">
    <property type="entry name" value="Glycosyltransferase_grp1"/>
</dbReference>
<reference evidence="3" key="1">
    <citation type="journal article" date="2013" name="Nature">
        <title>Pan genome of the phytoplankton Emiliania underpins its global distribution.</title>
        <authorList>
            <person name="Read B.A."/>
            <person name="Kegel J."/>
            <person name="Klute M.J."/>
            <person name="Kuo A."/>
            <person name="Lefebvre S.C."/>
            <person name="Maumus F."/>
            <person name="Mayer C."/>
            <person name="Miller J."/>
            <person name="Monier A."/>
            <person name="Salamov A."/>
            <person name="Young J."/>
            <person name="Aguilar M."/>
            <person name="Claverie J.M."/>
            <person name="Frickenhaus S."/>
            <person name="Gonzalez K."/>
            <person name="Herman E.K."/>
            <person name="Lin Y.C."/>
            <person name="Napier J."/>
            <person name="Ogata H."/>
            <person name="Sarno A.F."/>
            <person name="Shmutz J."/>
            <person name="Schroeder D."/>
            <person name="de Vargas C."/>
            <person name="Verret F."/>
            <person name="von Dassow P."/>
            <person name="Valentin K."/>
            <person name="Van de Peer Y."/>
            <person name="Wheeler G."/>
            <person name="Dacks J.B."/>
            <person name="Delwiche C.F."/>
            <person name="Dyhrman S.T."/>
            <person name="Glockner G."/>
            <person name="John U."/>
            <person name="Richards T."/>
            <person name="Worden A.Z."/>
            <person name="Zhang X."/>
            <person name="Grigoriev I.V."/>
            <person name="Allen A.E."/>
            <person name="Bidle K."/>
            <person name="Borodovsky M."/>
            <person name="Bowler C."/>
            <person name="Brownlee C."/>
            <person name="Cock J.M."/>
            <person name="Elias M."/>
            <person name="Gladyshev V.N."/>
            <person name="Groth M."/>
            <person name="Guda C."/>
            <person name="Hadaegh A."/>
            <person name="Iglesias-Rodriguez M.D."/>
            <person name="Jenkins J."/>
            <person name="Jones B.M."/>
            <person name="Lawson T."/>
            <person name="Leese F."/>
            <person name="Lindquist E."/>
            <person name="Lobanov A."/>
            <person name="Lomsadze A."/>
            <person name="Malik S.B."/>
            <person name="Marsh M.E."/>
            <person name="Mackinder L."/>
            <person name="Mock T."/>
            <person name="Mueller-Roeber B."/>
            <person name="Pagarete A."/>
            <person name="Parker M."/>
            <person name="Probert I."/>
            <person name="Quesneville H."/>
            <person name="Raines C."/>
            <person name="Rensing S.A."/>
            <person name="Riano-Pachon D.M."/>
            <person name="Richier S."/>
            <person name="Rokitta S."/>
            <person name="Shiraiwa Y."/>
            <person name="Soanes D.M."/>
            <person name="van der Giezen M."/>
            <person name="Wahlund T.M."/>
            <person name="Williams B."/>
            <person name="Wilson W."/>
            <person name="Wolfe G."/>
            <person name="Wurch L.L."/>
        </authorList>
    </citation>
    <scope>NUCLEOTIDE SEQUENCE</scope>
</reference>
<keyword evidence="1" id="KW-1133">Transmembrane helix</keyword>
<name>A0A0D3JNR7_EMIH1</name>
<dbReference type="GO" id="GO:0016757">
    <property type="term" value="F:glycosyltransferase activity"/>
    <property type="evidence" value="ECO:0007669"/>
    <property type="project" value="TreeGrafter"/>
</dbReference>
<keyword evidence="3" id="KW-1185">Reference proteome</keyword>
<dbReference type="Gene3D" id="3.40.50.2000">
    <property type="entry name" value="Glycogen Phosphorylase B"/>
    <property type="match status" value="2"/>
</dbReference>
<dbReference type="PANTHER" id="PTHR45947:SF3">
    <property type="entry name" value="SULFOQUINOVOSYL TRANSFERASE SQD2"/>
    <property type="match status" value="1"/>
</dbReference>
<sequence length="548" mass="60491">MSFPRSPSDSEVEALDDATSQSLRHRLSQHWRTFRSLGQLPLIVVAQFLRNCARMLNTTSSYEKKTNLRILIITDYTPPQTHGIAIRFSHYITHMRQARTAVYSTNLHRQRLTSFDHPNMPAIINPFNTSNCMAYNPGLRLAWACEAGSGRRTLVSQAALERARALGAKQWDIVHLVYPSIIGPAIVPVCNWRRIPVYCSHHVDMEYYIEQYAASISWLGNLSYWLFCKLPAARHASVNAAPTLCFLDSHVPHKAPGCMRMRIPSGVADARFKVDSAEQLVAERRDLERLCGAAAGDAICLMATARRGESSKKKSGAPRVILFCDGPARRELAAFAERHALPVTFTGNVKNDRLPPLYRAADAFVTCSTSETYGLTVLEALACGTPAVLPHCSVFDELWEARLPAEWMYNHGEAAGLLSSLAAAVTPGSKQRLREEPVKANLGGSRRISADLGGFGGILGNLGESMVTQASWRDATTELIAQYEKAIEANLPHRMELATIGAVVTNLMRVALVGLLIWWALRIEGRVAMATAIALLRQFSEDPTSISR</sequence>
<dbReference type="Pfam" id="PF13692">
    <property type="entry name" value="Glyco_trans_1_4"/>
    <property type="match status" value="1"/>
</dbReference>
<dbReference type="STRING" id="2903.R1CR66"/>
<reference evidence="2" key="2">
    <citation type="submission" date="2024-10" db="UniProtKB">
        <authorList>
            <consortium name="EnsemblProtists"/>
        </authorList>
    </citation>
    <scope>IDENTIFICATION</scope>
</reference>
<protein>
    <recommendedName>
        <fullName evidence="4">Glycosyl transferase family 1 domain-containing protein</fullName>
    </recommendedName>
</protein>
<dbReference type="RefSeq" id="XP_005777581.1">
    <property type="nucleotide sequence ID" value="XM_005777524.1"/>
</dbReference>
<evidence type="ECO:0000313" key="2">
    <source>
        <dbReference type="EnsemblProtists" id="EOD25152"/>
    </source>
</evidence>
<dbReference type="SUPFAM" id="SSF53756">
    <property type="entry name" value="UDP-Glycosyltransferase/glycogen phosphorylase"/>
    <property type="match status" value="1"/>
</dbReference>